<keyword evidence="6" id="KW-0521">NADP</keyword>
<gene>
    <name evidence="8" type="ORF">GCM10007924_15200</name>
</gene>
<dbReference type="PANTHER" id="PTHR10491">
    <property type="entry name" value="DTDP-4-DEHYDRORHAMNOSE REDUCTASE"/>
    <property type="match status" value="1"/>
</dbReference>
<dbReference type="EMBL" id="BSNF01000006">
    <property type="protein sequence ID" value="GLQ06299.1"/>
    <property type="molecule type" value="Genomic_DNA"/>
</dbReference>
<dbReference type="Gene3D" id="3.40.50.720">
    <property type="entry name" value="NAD(P)-binding Rossmann-like Domain"/>
    <property type="match status" value="1"/>
</dbReference>
<dbReference type="SUPFAM" id="SSF51735">
    <property type="entry name" value="NAD(P)-binding Rossmann-fold domains"/>
    <property type="match status" value="1"/>
</dbReference>
<dbReference type="Gene3D" id="3.90.25.10">
    <property type="entry name" value="UDP-galactose 4-epimerase, domain 1"/>
    <property type="match status" value="1"/>
</dbReference>
<comment type="cofactor">
    <cofactor evidence="6">
        <name>Mg(2+)</name>
        <dbReference type="ChEBI" id="CHEBI:18420"/>
    </cofactor>
    <text evidence="6">Binds 1 Mg(2+) ion per monomer.</text>
</comment>
<reference evidence="8" key="1">
    <citation type="journal article" date="2014" name="Int. J. Syst. Evol. Microbiol.">
        <title>Complete genome of a new Firmicutes species belonging to the dominant human colonic microbiota ('Ruminococcus bicirculans') reveals two chromosomes and a selective capacity to utilize plant glucans.</title>
        <authorList>
            <consortium name="NISC Comparative Sequencing Program"/>
            <person name="Wegmann U."/>
            <person name="Louis P."/>
            <person name="Goesmann A."/>
            <person name="Henrissat B."/>
            <person name="Duncan S.H."/>
            <person name="Flint H.J."/>
        </authorList>
    </citation>
    <scope>NUCLEOTIDE SEQUENCE</scope>
    <source>
        <strain evidence="8">NBRC 103408</strain>
    </source>
</reference>
<evidence type="ECO:0000256" key="6">
    <source>
        <dbReference type="RuleBase" id="RU364082"/>
    </source>
</evidence>
<comment type="catalytic activity">
    <reaction evidence="5 6">
        <text>dTDP-beta-L-rhamnose + NADP(+) = dTDP-4-dehydro-beta-L-rhamnose + NADPH + H(+)</text>
        <dbReference type="Rhea" id="RHEA:21796"/>
        <dbReference type="ChEBI" id="CHEBI:15378"/>
        <dbReference type="ChEBI" id="CHEBI:57510"/>
        <dbReference type="ChEBI" id="CHEBI:57783"/>
        <dbReference type="ChEBI" id="CHEBI:58349"/>
        <dbReference type="ChEBI" id="CHEBI:62830"/>
        <dbReference type="EC" id="1.1.1.133"/>
    </reaction>
</comment>
<organism evidence="8 9">
    <name type="scientific">Sneathiella chinensis</name>
    <dbReference type="NCBI Taxonomy" id="349750"/>
    <lineage>
        <taxon>Bacteria</taxon>
        <taxon>Pseudomonadati</taxon>
        <taxon>Pseudomonadota</taxon>
        <taxon>Alphaproteobacteria</taxon>
        <taxon>Sneathiellales</taxon>
        <taxon>Sneathiellaceae</taxon>
        <taxon>Sneathiella</taxon>
    </lineage>
</organism>
<dbReference type="PANTHER" id="PTHR10491:SF4">
    <property type="entry name" value="METHIONINE ADENOSYLTRANSFERASE 2 SUBUNIT BETA"/>
    <property type="match status" value="1"/>
</dbReference>
<dbReference type="NCBIfam" id="TIGR01214">
    <property type="entry name" value="rmlD"/>
    <property type="match status" value="1"/>
</dbReference>
<keyword evidence="6" id="KW-0560">Oxidoreductase</keyword>
<protein>
    <recommendedName>
        <fullName evidence="4 6">dTDP-4-dehydrorhamnose reductase</fullName>
        <ecNumber evidence="3 6">1.1.1.133</ecNumber>
    </recommendedName>
</protein>
<proteinExistence type="inferred from homology"/>
<dbReference type="InterPro" id="IPR029903">
    <property type="entry name" value="RmlD-like-bd"/>
</dbReference>
<evidence type="ECO:0000256" key="4">
    <source>
        <dbReference type="ARBA" id="ARBA00017099"/>
    </source>
</evidence>
<comment type="caution">
    <text evidence="8">The sequence shown here is derived from an EMBL/GenBank/DDBJ whole genome shotgun (WGS) entry which is preliminary data.</text>
</comment>
<evidence type="ECO:0000256" key="5">
    <source>
        <dbReference type="ARBA" id="ARBA00048200"/>
    </source>
</evidence>
<evidence type="ECO:0000259" key="7">
    <source>
        <dbReference type="Pfam" id="PF04321"/>
    </source>
</evidence>
<evidence type="ECO:0000313" key="9">
    <source>
        <dbReference type="Proteomes" id="UP001161409"/>
    </source>
</evidence>
<comment type="similarity">
    <text evidence="2 6">Belongs to the dTDP-4-dehydrorhamnose reductase family.</text>
</comment>
<keyword evidence="9" id="KW-1185">Reference proteome</keyword>
<accession>A0ABQ5U309</accession>
<evidence type="ECO:0000256" key="2">
    <source>
        <dbReference type="ARBA" id="ARBA00010944"/>
    </source>
</evidence>
<dbReference type="InterPro" id="IPR005913">
    <property type="entry name" value="dTDP_dehydrorham_reduct"/>
</dbReference>
<evidence type="ECO:0000256" key="1">
    <source>
        <dbReference type="ARBA" id="ARBA00004781"/>
    </source>
</evidence>
<comment type="function">
    <text evidence="6">Catalyzes the reduction of dTDP-6-deoxy-L-lyxo-4-hexulose to yield dTDP-L-rhamnose.</text>
</comment>
<comment type="pathway">
    <text evidence="1 6">Carbohydrate biosynthesis; dTDP-L-rhamnose biosynthesis.</text>
</comment>
<evidence type="ECO:0000313" key="8">
    <source>
        <dbReference type="EMBL" id="GLQ06299.1"/>
    </source>
</evidence>
<name>A0ABQ5U309_9PROT</name>
<dbReference type="CDD" id="cd05254">
    <property type="entry name" value="dTDP_HR_like_SDR_e"/>
    <property type="match status" value="1"/>
</dbReference>
<sequence>MKILVTGGEGQVGSALERAGREAGHDMRMMSRRALDITSVRSAGEGLSRQRPDLVINAAAYTAVDRAEEETEQAFSINQTGPQNLAETCQKMGLPLIHISTDFVFDGLKDGPYLETDPCAPLGVYGQSKWLGEQAVTRTLDRHLILRTAWVFGGATSFVETMRRLAGTRQDISVVDDQKGGPTPAAAIADCLLVMAEKALAAGFSDWGIYHFCGTPPVSWYEFAGYILKDRAGVTVHPIPTRDYPTPAKRPANSVLACGRIADVFGIQQPDWRDYLAD</sequence>
<dbReference type="RefSeq" id="WP_169560353.1">
    <property type="nucleotide sequence ID" value="NZ_BSNF01000006.1"/>
</dbReference>
<feature type="domain" description="RmlD-like substrate binding" evidence="7">
    <location>
        <begin position="1"/>
        <end position="277"/>
    </location>
</feature>
<evidence type="ECO:0000256" key="3">
    <source>
        <dbReference type="ARBA" id="ARBA00012929"/>
    </source>
</evidence>
<dbReference type="InterPro" id="IPR036291">
    <property type="entry name" value="NAD(P)-bd_dom_sf"/>
</dbReference>
<dbReference type="EC" id="1.1.1.133" evidence="3 6"/>
<dbReference type="Pfam" id="PF04321">
    <property type="entry name" value="RmlD_sub_bind"/>
    <property type="match status" value="1"/>
</dbReference>
<dbReference type="Proteomes" id="UP001161409">
    <property type="component" value="Unassembled WGS sequence"/>
</dbReference>
<reference evidence="8" key="2">
    <citation type="submission" date="2023-01" db="EMBL/GenBank/DDBJ databases">
        <title>Draft genome sequence of Sneathiella chinensis strain NBRC 103408.</title>
        <authorList>
            <person name="Sun Q."/>
            <person name="Mori K."/>
        </authorList>
    </citation>
    <scope>NUCLEOTIDE SEQUENCE</scope>
    <source>
        <strain evidence="8">NBRC 103408</strain>
    </source>
</reference>